<evidence type="ECO:0000313" key="9">
    <source>
        <dbReference type="Proteomes" id="UP000640531"/>
    </source>
</evidence>
<evidence type="ECO:0000313" key="8">
    <source>
        <dbReference type="EMBL" id="MBD2566555.1"/>
    </source>
</evidence>
<evidence type="ECO:0000256" key="6">
    <source>
        <dbReference type="ARBA" id="ARBA00023033"/>
    </source>
</evidence>
<evidence type="ECO:0000256" key="2">
    <source>
        <dbReference type="ARBA" id="ARBA00022617"/>
    </source>
</evidence>
<keyword evidence="3 7" id="KW-0479">Metal-binding</keyword>
<dbReference type="PRINTS" id="PR00385">
    <property type="entry name" value="P450"/>
</dbReference>
<dbReference type="InterPro" id="IPR002401">
    <property type="entry name" value="Cyt_P450_E_grp-I"/>
</dbReference>
<protein>
    <submittedName>
        <fullName evidence="8">Cytochrome P450</fullName>
    </submittedName>
</protein>
<evidence type="ECO:0000256" key="4">
    <source>
        <dbReference type="ARBA" id="ARBA00023002"/>
    </source>
</evidence>
<dbReference type="InterPro" id="IPR001128">
    <property type="entry name" value="Cyt_P450"/>
</dbReference>
<evidence type="ECO:0000256" key="3">
    <source>
        <dbReference type="ARBA" id="ARBA00022723"/>
    </source>
</evidence>
<dbReference type="PANTHER" id="PTHR24291">
    <property type="entry name" value="CYTOCHROME P450 FAMILY 4"/>
    <property type="match status" value="1"/>
</dbReference>
<dbReference type="PROSITE" id="PS00086">
    <property type="entry name" value="CYTOCHROME_P450"/>
    <property type="match status" value="1"/>
</dbReference>
<keyword evidence="6 7" id="KW-0503">Monooxygenase</keyword>
<sequence length="460" mass="52824">MNTILQPFISKNKLPNGPEEPELFQLMNLLVRPLEYVEECVNRYGYMFTIRPFGFSPLVFIGHSQGIKEIFSTHAKSFDIGDTDTKAILHPLCGDHAIILLNGSEHKRERKLLMPAFHGDRVKLYAEKICEIIDSVTSNWEINKPFIARSVMEEITLKTLMHTVFGFSKGGKSKQFMSVITDWIDFINAPVQSSLLYVRFLQVDLGAWSPWGHFIKTKQTIDKLLQAELEDRRTNREKLGDDIFSLMLEATYEDGQTMSDEHVKHELVTLLYAGYETTATALAWAFYWLEQSPRVKRKLLQEIDSLGKNPDPIEISKLPYLTAVCEETLRLYPTLPFAFARTAKQDMEIMGRFFEAGTTFYPSIYSVHQQEDLYPNPKRFRPERFLERQYTPYEFIPFGGGPRFCLGYALAMLEMKLVIASIVSKYNLELADNQPIKPVLHFISSIAPSNGVPLVMTGFR</sequence>
<accession>A0ABR8F8L8</accession>
<evidence type="ECO:0000256" key="5">
    <source>
        <dbReference type="ARBA" id="ARBA00023004"/>
    </source>
</evidence>
<dbReference type="CDD" id="cd11053">
    <property type="entry name" value="CYP110-like"/>
    <property type="match status" value="1"/>
</dbReference>
<organism evidence="8 9">
    <name type="scientific">Anabaena lutea FACHB-196</name>
    <dbReference type="NCBI Taxonomy" id="2692881"/>
    <lineage>
        <taxon>Bacteria</taxon>
        <taxon>Bacillati</taxon>
        <taxon>Cyanobacteriota</taxon>
        <taxon>Cyanophyceae</taxon>
        <taxon>Nostocales</taxon>
        <taxon>Nostocaceae</taxon>
        <taxon>Anabaena</taxon>
    </lineage>
</organism>
<dbReference type="InterPro" id="IPR017972">
    <property type="entry name" value="Cyt_P450_CS"/>
</dbReference>
<dbReference type="PANTHER" id="PTHR24291:SF50">
    <property type="entry name" value="BIFUNCTIONAL ALBAFLAVENONE MONOOXYGENASE_TERPENE SYNTHASE"/>
    <property type="match status" value="1"/>
</dbReference>
<keyword evidence="9" id="KW-1185">Reference proteome</keyword>
<dbReference type="SUPFAM" id="SSF48264">
    <property type="entry name" value="Cytochrome P450"/>
    <property type="match status" value="1"/>
</dbReference>
<dbReference type="Gene3D" id="1.10.630.10">
    <property type="entry name" value="Cytochrome P450"/>
    <property type="match status" value="1"/>
</dbReference>
<dbReference type="EMBL" id="JACJST010000001">
    <property type="protein sequence ID" value="MBD2566555.1"/>
    <property type="molecule type" value="Genomic_DNA"/>
</dbReference>
<dbReference type="PRINTS" id="PR00463">
    <property type="entry name" value="EP450I"/>
</dbReference>
<dbReference type="Proteomes" id="UP000640531">
    <property type="component" value="Unassembled WGS sequence"/>
</dbReference>
<keyword evidence="2 7" id="KW-0349">Heme</keyword>
<evidence type="ECO:0000256" key="7">
    <source>
        <dbReference type="RuleBase" id="RU000461"/>
    </source>
</evidence>
<keyword evidence="4 7" id="KW-0560">Oxidoreductase</keyword>
<gene>
    <name evidence="8" type="ORF">H6G59_01330</name>
</gene>
<keyword evidence="5 7" id="KW-0408">Iron</keyword>
<evidence type="ECO:0000256" key="1">
    <source>
        <dbReference type="ARBA" id="ARBA00010617"/>
    </source>
</evidence>
<dbReference type="Pfam" id="PF00067">
    <property type="entry name" value="p450"/>
    <property type="match status" value="1"/>
</dbReference>
<name>A0ABR8F8L8_9NOST</name>
<comment type="similarity">
    <text evidence="1 7">Belongs to the cytochrome P450 family.</text>
</comment>
<reference evidence="8 9" key="1">
    <citation type="journal article" date="2020" name="ISME J.">
        <title>Comparative genomics reveals insights into cyanobacterial evolution and habitat adaptation.</title>
        <authorList>
            <person name="Chen M.Y."/>
            <person name="Teng W.K."/>
            <person name="Zhao L."/>
            <person name="Hu C.X."/>
            <person name="Zhou Y.K."/>
            <person name="Han B.P."/>
            <person name="Song L.R."/>
            <person name="Shu W.S."/>
        </authorList>
    </citation>
    <scope>NUCLEOTIDE SEQUENCE [LARGE SCALE GENOMIC DNA]</scope>
    <source>
        <strain evidence="8 9">FACHB-196</strain>
    </source>
</reference>
<proteinExistence type="inferred from homology"/>
<dbReference type="InterPro" id="IPR036396">
    <property type="entry name" value="Cyt_P450_sf"/>
</dbReference>
<comment type="caution">
    <text evidence="8">The sequence shown here is derived from an EMBL/GenBank/DDBJ whole genome shotgun (WGS) entry which is preliminary data.</text>
</comment>
<dbReference type="InterPro" id="IPR050196">
    <property type="entry name" value="Cytochrome_P450_Monoox"/>
</dbReference>